<feature type="compositionally biased region" description="Low complexity" evidence="1">
    <location>
        <begin position="7"/>
        <end position="21"/>
    </location>
</feature>
<dbReference type="EMBL" id="CP136892">
    <property type="protein sequence ID" value="WOL00662.1"/>
    <property type="molecule type" value="Genomic_DNA"/>
</dbReference>
<gene>
    <name evidence="2" type="ORF">Cni_G09375</name>
</gene>
<evidence type="ECO:0000256" key="1">
    <source>
        <dbReference type="SAM" id="MobiDB-lite"/>
    </source>
</evidence>
<evidence type="ECO:0000313" key="2">
    <source>
        <dbReference type="EMBL" id="WOL00662.1"/>
    </source>
</evidence>
<feature type="compositionally biased region" description="Basic and acidic residues" evidence="1">
    <location>
        <begin position="25"/>
        <end position="35"/>
    </location>
</feature>
<keyword evidence="3" id="KW-1185">Reference proteome</keyword>
<dbReference type="Proteomes" id="UP001327560">
    <property type="component" value="Chromosome 3"/>
</dbReference>
<reference evidence="2 3" key="1">
    <citation type="submission" date="2023-10" db="EMBL/GenBank/DDBJ databases">
        <title>Chromosome-scale genome assembly provides insights into flower coloration mechanisms of Canna indica.</title>
        <authorList>
            <person name="Li C."/>
        </authorList>
    </citation>
    <scope>NUCLEOTIDE SEQUENCE [LARGE SCALE GENOMIC DNA]</scope>
    <source>
        <tissue evidence="2">Flower</tissue>
    </source>
</reference>
<dbReference type="AlphaFoldDB" id="A0AAQ3K5I6"/>
<sequence>MGRGGIHRAQQTQRAAHAAATPPDNMRRSDHDRASGEGVQPQDYVLVKMEVLPSFTSKLKILDGCFEPCISEAITGSREANCLVELSGYDLIGLPLRSPLAIGLLKQSFSVTHAIASHKHGSTPVPVGAPPNPLQGYGTDDEKIMKLRAERGAGWTIELSKRRTIEEAFNSIWISMQSINIVQLTYASETLDFPSCNI</sequence>
<feature type="region of interest" description="Disordered" evidence="1">
    <location>
        <begin position="1"/>
        <end position="40"/>
    </location>
</feature>
<organism evidence="2 3">
    <name type="scientific">Canna indica</name>
    <name type="common">Indian-shot</name>
    <dbReference type="NCBI Taxonomy" id="4628"/>
    <lineage>
        <taxon>Eukaryota</taxon>
        <taxon>Viridiplantae</taxon>
        <taxon>Streptophyta</taxon>
        <taxon>Embryophyta</taxon>
        <taxon>Tracheophyta</taxon>
        <taxon>Spermatophyta</taxon>
        <taxon>Magnoliopsida</taxon>
        <taxon>Liliopsida</taxon>
        <taxon>Zingiberales</taxon>
        <taxon>Cannaceae</taxon>
        <taxon>Canna</taxon>
    </lineage>
</organism>
<name>A0AAQ3K5I6_9LILI</name>
<proteinExistence type="predicted"/>
<evidence type="ECO:0000313" key="3">
    <source>
        <dbReference type="Proteomes" id="UP001327560"/>
    </source>
</evidence>
<protein>
    <submittedName>
        <fullName evidence="2">Uncharacterized protein</fullName>
    </submittedName>
</protein>
<accession>A0AAQ3K5I6</accession>